<accession>A0A7J6B7D8</accession>
<proteinExistence type="predicted"/>
<name>A0A7J6B7D8_AMEME</name>
<dbReference type="GO" id="GO:0070886">
    <property type="term" value="P:positive regulation of calcineurin-NFAT signaling cascade"/>
    <property type="evidence" value="ECO:0007669"/>
    <property type="project" value="TreeGrafter"/>
</dbReference>
<dbReference type="AlphaFoldDB" id="A0A7J6B7D8"/>
<dbReference type="PANTHER" id="PTHR33775">
    <property type="entry name" value="CARDIAC-ENRICHED FHL2-INTERACTING PROTEIN-RELATED"/>
    <property type="match status" value="1"/>
</dbReference>
<dbReference type="EMBL" id="JAAGNN010000004">
    <property type="protein sequence ID" value="KAF4090347.1"/>
    <property type="molecule type" value="Genomic_DNA"/>
</dbReference>
<feature type="non-terminal residue" evidence="2">
    <location>
        <position position="293"/>
    </location>
</feature>
<dbReference type="InterPro" id="IPR052303">
    <property type="entry name" value="CEFIP"/>
</dbReference>
<feature type="compositionally biased region" description="Polar residues" evidence="1">
    <location>
        <begin position="23"/>
        <end position="32"/>
    </location>
</feature>
<protein>
    <submittedName>
        <fullName evidence="2">Uncharacterized protein</fullName>
    </submittedName>
</protein>
<sequence length="293" mass="33244">MSSLEKRQANRRGSTHGPRKFSNGISDTSSVGSFMDDTDKEVSSLTDRAFRSLCIGEDAIYNDLEVSSPADLHKACAQETLKNKDLRTTCCGIQYKEVEKKSEVASTFQHSFVDLAQEHVLRDESLSYKSNGSMEAMWQQKRSTSRADKSALLSIERELSQFSSRYNSNFKSGLSQSYGNHFHAVGWVNTATSSKTKLKALNTTNFFFHSEFSPFQLWKDYNRFPFERVEPSVLVSATEFPRWYDSPLYKELTATHRISNAPAEGRQFMQRKFENVAASQRSRSTVIQKASAI</sequence>
<feature type="region of interest" description="Disordered" evidence="1">
    <location>
        <begin position="1"/>
        <end position="34"/>
    </location>
</feature>
<evidence type="ECO:0000313" key="2">
    <source>
        <dbReference type="EMBL" id="KAF4090347.1"/>
    </source>
</evidence>
<feature type="compositionally biased region" description="Basic residues" evidence="1">
    <location>
        <begin position="9"/>
        <end position="19"/>
    </location>
</feature>
<gene>
    <name evidence="2" type="ORF">AMELA_G00050870</name>
</gene>
<keyword evidence="3" id="KW-1185">Reference proteome</keyword>
<evidence type="ECO:0000256" key="1">
    <source>
        <dbReference type="SAM" id="MobiDB-lite"/>
    </source>
</evidence>
<dbReference type="Proteomes" id="UP000593565">
    <property type="component" value="Unassembled WGS sequence"/>
</dbReference>
<reference evidence="2 3" key="1">
    <citation type="submission" date="2020-02" db="EMBL/GenBank/DDBJ databases">
        <title>A chromosome-scale genome assembly of the black bullhead catfish (Ameiurus melas).</title>
        <authorList>
            <person name="Wen M."/>
            <person name="Zham M."/>
            <person name="Cabau C."/>
            <person name="Klopp C."/>
            <person name="Donnadieu C."/>
            <person name="Roques C."/>
            <person name="Bouchez O."/>
            <person name="Lampietro C."/>
            <person name="Jouanno E."/>
            <person name="Herpin A."/>
            <person name="Louis A."/>
            <person name="Berthelot C."/>
            <person name="Parey E."/>
            <person name="Roest-Crollius H."/>
            <person name="Braasch I."/>
            <person name="Postlethwait J."/>
            <person name="Robinson-Rechavi M."/>
            <person name="Echchiki A."/>
            <person name="Begum T."/>
            <person name="Montfort J."/>
            <person name="Schartl M."/>
            <person name="Bobe J."/>
            <person name="Guiguen Y."/>
        </authorList>
    </citation>
    <scope>NUCLEOTIDE SEQUENCE [LARGE SCALE GENOMIC DNA]</scope>
    <source>
        <strain evidence="2">M_S1</strain>
        <tissue evidence="2">Blood</tissue>
    </source>
</reference>
<evidence type="ECO:0000313" key="3">
    <source>
        <dbReference type="Proteomes" id="UP000593565"/>
    </source>
</evidence>
<comment type="caution">
    <text evidence="2">The sequence shown here is derived from an EMBL/GenBank/DDBJ whole genome shotgun (WGS) entry which is preliminary data.</text>
</comment>
<organism evidence="2 3">
    <name type="scientific">Ameiurus melas</name>
    <name type="common">Black bullhead</name>
    <name type="synonym">Silurus melas</name>
    <dbReference type="NCBI Taxonomy" id="219545"/>
    <lineage>
        <taxon>Eukaryota</taxon>
        <taxon>Metazoa</taxon>
        <taxon>Chordata</taxon>
        <taxon>Craniata</taxon>
        <taxon>Vertebrata</taxon>
        <taxon>Euteleostomi</taxon>
        <taxon>Actinopterygii</taxon>
        <taxon>Neopterygii</taxon>
        <taxon>Teleostei</taxon>
        <taxon>Ostariophysi</taxon>
        <taxon>Siluriformes</taxon>
        <taxon>Ictaluridae</taxon>
        <taxon>Ameiurus</taxon>
    </lineage>
</organism>
<dbReference type="GO" id="GO:0030018">
    <property type="term" value="C:Z disc"/>
    <property type="evidence" value="ECO:0007669"/>
    <property type="project" value="TreeGrafter"/>
</dbReference>
<dbReference type="PANTHER" id="PTHR33775:SF2">
    <property type="entry name" value="CARDIAC-ENRICHED FHL2-INTERACTING PROTEIN"/>
    <property type="match status" value="1"/>
</dbReference>